<dbReference type="AlphaFoldDB" id="A0A193GKG6"/>
<feature type="region of interest" description="Disordered" evidence="1">
    <location>
        <begin position="348"/>
        <end position="370"/>
    </location>
</feature>
<reference evidence="2 3" key="1">
    <citation type="submission" date="2016-06" db="EMBL/GenBank/DDBJ databases">
        <title>Complete genome sequences of Bordetella bronchialis and Bordetella flabilis.</title>
        <authorList>
            <person name="LiPuma J.J."/>
            <person name="Spilker T."/>
        </authorList>
    </citation>
    <scope>NUCLEOTIDE SEQUENCE [LARGE SCALE GENOMIC DNA]</scope>
    <source>
        <strain evidence="2 3">AU10664</strain>
    </source>
</reference>
<proteinExistence type="predicted"/>
<accession>A0A193GKG6</accession>
<dbReference type="EMBL" id="CP016172">
    <property type="protein sequence ID" value="ANN80073.1"/>
    <property type="molecule type" value="Genomic_DNA"/>
</dbReference>
<evidence type="ECO:0000256" key="1">
    <source>
        <dbReference type="SAM" id="MobiDB-lite"/>
    </source>
</evidence>
<gene>
    <name evidence="2" type="ORF">BAU07_25785</name>
</gene>
<keyword evidence="3" id="KW-1185">Reference proteome</keyword>
<name>A0A193GKG6_9BORD</name>
<protein>
    <submittedName>
        <fullName evidence="2">Uncharacterized protein</fullName>
    </submittedName>
</protein>
<evidence type="ECO:0000313" key="3">
    <source>
        <dbReference type="Proteomes" id="UP000091926"/>
    </source>
</evidence>
<dbReference type="Proteomes" id="UP000091926">
    <property type="component" value="Chromosome"/>
</dbReference>
<organism evidence="2 3">
    <name type="scientific">Bordetella flabilis</name>
    <dbReference type="NCBI Taxonomy" id="463014"/>
    <lineage>
        <taxon>Bacteria</taxon>
        <taxon>Pseudomonadati</taxon>
        <taxon>Pseudomonadota</taxon>
        <taxon>Betaproteobacteria</taxon>
        <taxon>Burkholderiales</taxon>
        <taxon>Alcaligenaceae</taxon>
        <taxon>Bordetella</taxon>
    </lineage>
</organism>
<evidence type="ECO:0000313" key="2">
    <source>
        <dbReference type="EMBL" id="ANN80073.1"/>
    </source>
</evidence>
<dbReference type="KEGG" id="bfz:BAU07_25785"/>
<sequence>MGGVKRLFRAAMQPALPRAGAPLRQARRCLDDGYERFLKTMLEPDHVYGPRAIAALASLLQAEQAYGAAGGRLATLHPNADAVAYRPPLEAFSFTDLLALRQRLPQAAVPDPHGDAIVAYARDAIEQEIAIRERPFRAVIALLLHSTPSRTELDPALRALATAVSRRERHGEHPARFLGGLIGRLANEELAAIAAALAGPSVRTWPALPPHSGGHTSVAISAPDGGAQACARALKDAVDACMRSRLVVRARLAFKDGLETARPPALVVQAVLKELLQGATAMQGQSVSGSAALSGQVAVLFAKALAGDGSVDVRPYTGVLDPAQLDAFEAHLPALTSARRRQVQQAIDSVRRSRARGVPMPRPQAGPGFPAMEGISMQAARILARLLARRRTESVPQSPPPDPALASHYTARFGMQTLKRMSLNITPHANGDFDVSVTTQLDPGFADQPVSLTYTARIAPDTRTLKGAFRHQR</sequence>